<dbReference type="PROSITE" id="PS50114">
    <property type="entry name" value="GATA_ZN_FINGER_2"/>
    <property type="match status" value="1"/>
</dbReference>
<dbReference type="PANTHER" id="PTHR47429:SF7">
    <property type="entry name" value="GATA-FACTOR"/>
    <property type="match status" value="1"/>
</dbReference>
<dbReference type="Pfam" id="PF08447">
    <property type="entry name" value="PAS_3"/>
    <property type="match status" value="1"/>
</dbReference>
<keyword evidence="4" id="KW-0479">Metal-binding</keyword>
<organism evidence="8 9">
    <name type="scientific">Blastomyces parvus</name>
    <dbReference type="NCBI Taxonomy" id="2060905"/>
    <lineage>
        <taxon>Eukaryota</taxon>
        <taxon>Fungi</taxon>
        <taxon>Dikarya</taxon>
        <taxon>Ascomycota</taxon>
        <taxon>Pezizomycotina</taxon>
        <taxon>Eurotiomycetes</taxon>
        <taxon>Eurotiomycetidae</taxon>
        <taxon>Onygenales</taxon>
        <taxon>Ajellomycetaceae</taxon>
        <taxon>Blastomyces</taxon>
    </lineage>
</organism>
<dbReference type="AlphaFoldDB" id="A0A2B7WM67"/>
<evidence type="ECO:0000256" key="3">
    <source>
        <dbReference type="ARBA" id="ARBA00022991"/>
    </source>
</evidence>
<dbReference type="EMBL" id="PDNC01000085">
    <property type="protein sequence ID" value="PGH00454.1"/>
    <property type="molecule type" value="Genomic_DNA"/>
</dbReference>
<evidence type="ECO:0000259" key="6">
    <source>
        <dbReference type="PROSITE" id="PS50112"/>
    </source>
</evidence>
<evidence type="ECO:0000313" key="9">
    <source>
        <dbReference type="Proteomes" id="UP000224080"/>
    </source>
</evidence>
<dbReference type="PROSITE" id="PS50112">
    <property type="entry name" value="PAS"/>
    <property type="match status" value="2"/>
</dbReference>
<dbReference type="GO" id="GO:0005634">
    <property type="term" value="C:nucleus"/>
    <property type="evidence" value="ECO:0007669"/>
    <property type="project" value="TreeGrafter"/>
</dbReference>
<feature type="compositionally biased region" description="Polar residues" evidence="5">
    <location>
        <begin position="993"/>
        <end position="1008"/>
    </location>
</feature>
<dbReference type="Pfam" id="PF00320">
    <property type="entry name" value="GATA"/>
    <property type="match status" value="1"/>
</dbReference>
<dbReference type="SUPFAM" id="SSF57716">
    <property type="entry name" value="Glucocorticoid receptor-like (DNA-binding domain)"/>
    <property type="match status" value="1"/>
</dbReference>
<feature type="compositionally biased region" description="Basic and acidic residues" evidence="5">
    <location>
        <begin position="951"/>
        <end position="973"/>
    </location>
</feature>
<feature type="region of interest" description="Disordered" evidence="5">
    <location>
        <begin position="218"/>
        <end position="281"/>
    </location>
</feature>
<dbReference type="CDD" id="cd00202">
    <property type="entry name" value="ZnF_GATA"/>
    <property type="match status" value="1"/>
</dbReference>
<dbReference type="Pfam" id="PF13426">
    <property type="entry name" value="PAS_9"/>
    <property type="match status" value="1"/>
</dbReference>
<name>A0A2B7WM67_9EURO</name>
<comment type="caution">
    <text evidence="8">The sequence shown here is derived from an EMBL/GenBank/DDBJ whole genome shotgun (WGS) entry which is preliminary data.</text>
</comment>
<feature type="domain" description="GATA-type" evidence="7">
    <location>
        <begin position="954"/>
        <end position="987"/>
    </location>
</feature>
<evidence type="ECO:0000256" key="5">
    <source>
        <dbReference type="SAM" id="MobiDB-lite"/>
    </source>
</evidence>
<dbReference type="InterPro" id="IPR000679">
    <property type="entry name" value="Znf_GATA"/>
</dbReference>
<feature type="domain" description="PAS" evidence="6">
    <location>
        <begin position="578"/>
        <end position="631"/>
    </location>
</feature>
<dbReference type="GO" id="GO:0006355">
    <property type="term" value="P:regulation of DNA-templated transcription"/>
    <property type="evidence" value="ECO:0007669"/>
    <property type="project" value="InterPro"/>
</dbReference>
<dbReference type="STRING" id="2060905.A0A2B7WM67"/>
<dbReference type="SMART" id="SM00091">
    <property type="entry name" value="PAS"/>
    <property type="match status" value="3"/>
</dbReference>
<feature type="domain" description="PAS" evidence="6">
    <location>
        <begin position="394"/>
        <end position="415"/>
    </location>
</feature>
<dbReference type="PROSITE" id="PS00344">
    <property type="entry name" value="GATA_ZN_FINGER_1"/>
    <property type="match status" value="1"/>
</dbReference>
<dbReference type="Gene3D" id="3.30.50.10">
    <property type="entry name" value="Erythroid Transcription Factor GATA-1, subunit A"/>
    <property type="match status" value="1"/>
</dbReference>
<dbReference type="InterPro" id="IPR000014">
    <property type="entry name" value="PAS"/>
</dbReference>
<dbReference type="Gene3D" id="3.30.450.20">
    <property type="entry name" value="PAS domain"/>
    <property type="match status" value="2"/>
</dbReference>
<proteinExistence type="predicted"/>
<keyword evidence="3" id="KW-0157">Chromophore</keyword>
<dbReference type="SUPFAM" id="SSF55785">
    <property type="entry name" value="PYP-like sensor domain (PAS domain)"/>
    <property type="match status" value="2"/>
</dbReference>
<dbReference type="InterPro" id="IPR013088">
    <property type="entry name" value="Znf_NHR/GATA"/>
</dbReference>
<keyword evidence="2" id="KW-0288">FMN</keyword>
<dbReference type="GO" id="GO:0043565">
    <property type="term" value="F:sequence-specific DNA binding"/>
    <property type="evidence" value="ECO:0007669"/>
    <property type="project" value="InterPro"/>
</dbReference>
<feature type="region of interest" description="Disordered" evidence="5">
    <location>
        <begin position="1"/>
        <end position="21"/>
    </location>
</feature>
<feature type="compositionally biased region" description="Basic and acidic residues" evidence="5">
    <location>
        <begin position="12"/>
        <end position="21"/>
    </location>
</feature>
<evidence type="ECO:0000313" key="8">
    <source>
        <dbReference type="EMBL" id="PGH00454.1"/>
    </source>
</evidence>
<keyword evidence="9" id="KW-1185">Reference proteome</keyword>
<accession>A0A2B7WM67</accession>
<evidence type="ECO:0000256" key="2">
    <source>
        <dbReference type="ARBA" id="ARBA00022643"/>
    </source>
</evidence>
<dbReference type="SMART" id="SM00401">
    <property type="entry name" value="ZnF_GATA"/>
    <property type="match status" value="1"/>
</dbReference>
<evidence type="ECO:0008006" key="10">
    <source>
        <dbReference type="Google" id="ProtNLM"/>
    </source>
</evidence>
<keyword evidence="1" id="KW-0285">Flavoprotein</keyword>
<feature type="region of interest" description="Disordered" evidence="5">
    <location>
        <begin position="993"/>
        <end position="1026"/>
    </location>
</feature>
<dbReference type="GO" id="GO:0008270">
    <property type="term" value="F:zinc ion binding"/>
    <property type="evidence" value="ECO:0007669"/>
    <property type="project" value="UniProtKB-KW"/>
</dbReference>
<dbReference type="Proteomes" id="UP000224080">
    <property type="component" value="Unassembled WGS sequence"/>
</dbReference>
<dbReference type="OrthoDB" id="447251at2759"/>
<keyword evidence="4" id="KW-0863">Zinc-finger</keyword>
<dbReference type="CDD" id="cd00130">
    <property type="entry name" value="PAS"/>
    <property type="match status" value="3"/>
</dbReference>
<dbReference type="InterPro" id="IPR035965">
    <property type="entry name" value="PAS-like_dom_sf"/>
</dbReference>
<reference evidence="8 9" key="1">
    <citation type="submission" date="2017-10" db="EMBL/GenBank/DDBJ databases">
        <title>Comparative genomics in systemic dimorphic fungi from Ajellomycetaceae.</title>
        <authorList>
            <person name="Munoz J.F."/>
            <person name="Mcewen J.G."/>
            <person name="Clay O.K."/>
            <person name="Cuomo C.A."/>
        </authorList>
    </citation>
    <scope>NUCLEOTIDE SEQUENCE [LARGE SCALE GENOMIC DNA]</scope>
    <source>
        <strain evidence="8 9">UAMH130</strain>
    </source>
</reference>
<evidence type="ECO:0000256" key="4">
    <source>
        <dbReference type="PROSITE-ProRule" id="PRU00094"/>
    </source>
</evidence>
<feature type="region of interest" description="Disordered" evidence="5">
    <location>
        <begin position="946"/>
        <end position="977"/>
    </location>
</feature>
<protein>
    <recommendedName>
        <fullName evidence="10">White collar 1 protein</fullName>
    </recommendedName>
</protein>
<dbReference type="InterPro" id="IPR013655">
    <property type="entry name" value="PAS_fold_3"/>
</dbReference>
<sequence>MNQSEEFQPNDGHSEKHANCLKQRADDALSCPHPNASDLTRNWNIESARSVEEGDAIETKSQGFHEENSIQPLNYEMPQNDVTLEIAASTPLAYGEFAPAMQLECFQSSAGDSATHLDSSHASTHILGGFQLNGALQFYSASPTFYPLANAVSTTSGISPSSENRCNYFGYPNTAPFSFPDPRPSCCFGLSSLVTGSFPAINPSHYQPDDSKSLAETFQQRGLQRRRTIPHNKPPYSSQRILQPDPRKNGRNSQPQTYYPHGQDRRVLQPSNGFSASEPMKNSDMVLHQDSIWISRSNIGDDFNNPGGGIISDLKLCPDITCNIEDQNGSNILPATIPGNVAYQYSTNNPIREPSAIETLNYIATRPKPEINLGPIDMSCAFVICRITASDCPILYVSDAFSRLTGYSFEESVGRDCRFLQEPTGIIEPASRRRSADDRTIRHLKFKINARSEVQECLVNYRKGGQPFLNLLSVVPIQWFSDEHNFCVGFQLDLVDSPQAVMGKNCDGSYIVNYRKLELSPNIYDPGGLSSSQNKSLSLEYQNHSNTTTDKTNGQSSVPLGISLDKALLGSSEFLFHIISTTGVFLYITPSTSAILEYESKELNGSTLSSICHPSDVVTVIRELRDGEPGSVVNLLFRIRRKRSGYTWFESLGSVYIESTRNQKHIAFLGKLRVVFTMSRDELMMNGGINDGEIWAKISPSGILLFISSSGGAFLHRRSEDLVGERVQNLLNGDSRAEFENALGIARSGKRVACKHELQHRRGHLLQAQSTIYPGETAHGSSKPTFLILQIRLLKSGRTIFGFQANAPTTRARKKGNSNTTMRASIASHSYPCPSLDLTGHKHGNRNIMNSQSSSVYARQHTTIRPFLKPEPTNIATHNRHAPGNPLLYSQWEHETEEKDIKESYNIFEELNPTRATNWHTELEHLKRRNRMLVEELHYLTTLKRRRKRKRDGEVPEKDCSQCHTKTTPEWRRGPSGNRDLCNSCGLRWAKQNGRTTTMSRKSSCEEQNPTRRRKLSSENRPQTRFSIPDATTIVGATNESGVVGG</sequence>
<gene>
    <name evidence="8" type="ORF">GX51_05772</name>
</gene>
<evidence type="ECO:0000259" key="7">
    <source>
        <dbReference type="PROSITE" id="PS50114"/>
    </source>
</evidence>
<keyword evidence="4" id="KW-0862">Zinc</keyword>
<evidence type="ECO:0000256" key="1">
    <source>
        <dbReference type="ARBA" id="ARBA00022630"/>
    </source>
</evidence>
<dbReference type="PANTHER" id="PTHR47429">
    <property type="entry name" value="PROTEIN TWIN LOV 1"/>
    <property type="match status" value="1"/>
</dbReference>